<reference evidence="1 2" key="1">
    <citation type="submission" date="2016-06" db="EMBL/GenBank/DDBJ databases">
        <authorList>
            <person name="Kjaerup R.B."/>
            <person name="Dalgaard T.S."/>
            <person name="Juul-Madsen H.R."/>
        </authorList>
    </citation>
    <scope>NUCLEOTIDE SEQUENCE [LARGE SCALE GENOMIC DNA]</scope>
    <source>
        <strain evidence="1 2">Pb300</strain>
    </source>
</reference>
<dbReference type="VEuPathDB" id="FungiDB:PABG_06688"/>
<dbReference type="AlphaFoldDB" id="A0A1D2JJC0"/>
<dbReference type="Proteomes" id="UP000242814">
    <property type="component" value="Unassembled WGS sequence"/>
</dbReference>
<sequence length="157" mass="17497">MFGHDHFNGSCALTPTCLRSTIKLRDNRGTCLLTLEGHDNWDLSQERKCIKMLSDVHDGFVNCLRRAPGTVKDVPAVYSGASGRKNDEGNGTLGAQRDKRGTIQVQMRSIRRHGRGGFKAEDFPRTEVAGDDPEPTDAYCCSSFIFRSCQLVLFQEK</sequence>
<name>A0A1D2JJC0_PARBR</name>
<protein>
    <submittedName>
        <fullName evidence="1">Nuclear distribution protein PAC1</fullName>
    </submittedName>
</protein>
<organism evidence="1 2">
    <name type="scientific">Paracoccidioides brasiliensis</name>
    <dbReference type="NCBI Taxonomy" id="121759"/>
    <lineage>
        <taxon>Eukaryota</taxon>
        <taxon>Fungi</taxon>
        <taxon>Dikarya</taxon>
        <taxon>Ascomycota</taxon>
        <taxon>Pezizomycotina</taxon>
        <taxon>Eurotiomycetes</taxon>
        <taxon>Eurotiomycetidae</taxon>
        <taxon>Onygenales</taxon>
        <taxon>Ajellomycetaceae</taxon>
        <taxon>Paracoccidioides</taxon>
    </lineage>
</organism>
<dbReference type="EMBL" id="LZYO01000070">
    <property type="protein sequence ID" value="ODH38435.1"/>
    <property type="molecule type" value="Genomic_DNA"/>
</dbReference>
<evidence type="ECO:0000313" key="2">
    <source>
        <dbReference type="Proteomes" id="UP000242814"/>
    </source>
</evidence>
<proteinExistence type="predicted"/>
<comment type="caution">
    <text evidence="1">The sequence shown here is derived from an EMBL/GenBank/DDBJ whole genome shotgun (WGS) entry which is preliminary data.</text>
</comment>
<evidence type="ECO:0000313" key="1">
    <source>
        <dbReference type="EMBL" id="ODH38435.1"/>
    </source>
</evidence>
<dbReference type="VEuPathDB" id="FungiDB:PADG_02266"/>
<gene>
    <name evidence="1" type="ORF">ACO22_02336</name>
</gene>
<accession>A0A1D2JJC0</accession>